<dbReference type="PANTHER" id="PTHR31956">
    <property type="entry name" value="NON-SPECIFIC PHOSPHOLIPASE C4-RELATED"/>
    <property type="match status" value="1"/>
</dbReference>
<name>A0A5P2FX34_9BACT</name>
<sequence length="837" mass="95455">MNGEDSRRDFIKKTSLLAGGVGLWSTLPASIQKALKINPKLGSTFEDAEHIVLLMQENRSFDHCFGALNGVRGFNDPRAIALPNGNPVWLQSNKKGETYTPFHLDIKDTKITWMGGLPHSWGDQLSARNNGKYDNWLNAKRTGYKGFEGKPMTLGYYKREDIPFNYAMADAFTVCDHHFCSSLTGTTPNRLYFFSGALRKNADPNEPALVRNEEADYSSEVDWATVPEMLEENGISWKVYQNEISLENEMNYQEDFWLGNFTDNPLEFFTQYHVRRSDKYKNIIVAKIDNLKKEIQNYEDKLIANPDDKDAKVELNRRKNNLLKYNEELDRTNADLAKNLSPVEKDLHDKAFYTNSFDPNYHSIETVNYDDKGTKRKMQVPKSDVLAGFRKDVKSGKLPSVSWLVAPQAFSDHPSAPWFGAWYVSEALDILTENPEVWKKTIFILTYDENDGYFDHLPPFVAPDYKDESTGKVSESIKQLSSEYVTMEDELKKKGISEKNAHSGPIGLGYRVPFIVASPWSRGGYVNSQIFDHTSVVQLIEGFVSRKVKKDVKCPNVTDWRRAICGDLHSVFRPYNGAKIKLPKFLERNEYVQQIDEAKYKPVPEGIHPLVSTEIEKIKKAKSFQEMREVRTFFQENGLRNSNILPYELYGNFIIDSDKIVLNLSAATSLFGKKAAGAPFTVYAFDNPENIQLWNFTVAPGDKLDYNFTPENDGSYHFNLYGPNGFYRACKGNGKPNLQFELNYKIDKNSYGKAVLIANNTSETKQEFVITDPAYGQAPITKTVEPNNSISVTLNLDKSFGWYDLKLESDTNKDFHWHFAGRIDSLKESFSDPLLNI</sequence>
<dbReference type="NCBIfam" id="TIGR03396">
    <property type="entry name" value="PC_PLC"/>
    <property type="match status" value="1"/>
</dbReference>
<feature type="domain" description="Bacterial phospholipase C C-terminal" evidence="5">
    <location>
        <begin position="741"/>
        <end position="822"/>
    </location>
</feature>
<dbReference type="GO" id="GO:0016042">
    <property type="term" value="P:lipid catabolic process"/>
    <property type="evidence" value="ECO:0007669"/>
    <property type="project" value="InterPro"/>
</dbReference>
<dbReference type="InterPro" id="IPR017850">
    <property type="entry name" value="Alkaline_phosphatase_core_sf"/>
</dbReference>
<dbReference type="OrthoDB" id="980947at2"/>
<dbReference type="InterPro" id="IPR007312">
    <property type="entry name" value="Phosphoesterase"/>
</dbReference>
<feature type="coiled-coil region" evidence="4">
    <location>
        <begin position="281"/>
        <end position="335"/>
    </location>
</feature>
<feature type="domain" description="Bacterial phospholipase C C-terminal" evidence="5">
    <location>
        <begin position="645"/>
        <end position="733"/>
    </location>
</feature>
<dbReference type="AlphaFoldDB" id="A0A5P2FX34"/>
<reference evidence="6 7" key="1">
    <citation type="submission" date="2019-09" db="EMBL/GenBank/DDBJ databases">
        <title>Complete genome sequence of Arachidicoccus sp. B3-10 isolated from apple orchard soil.</title>
        <authorList>
            <person name="Kim H.S."/>
            <person name="Han K.-I."/>
            <person name="Suh M.K."/>
            <person name="Lee K.C."/>
            <person name="Eom M.K."/>
            <person name="Kim J.-S."/>
            <person name="Kang S.W."/>
            <person name="Sin Y."/>
            <person name="Lee J.-S."/>
        </authorList>
    </citation>
    <scope>NUCLEOTIDE SEQUENCE [LARGE SCALE GENOMIC DNA]</scope>
    <source>
        <strain evidence="6 7">B3-10</strain>
    </source>
</reference>
<dbReference type="Proteomes" id="UP000292424">
    <property type="component" value="Chromosome"/>
</dbReference>
<dbReference type="Pfam" id="PF05506">
    <property type="entry name" value="PLipase_C_C"/>
    <property type="match status" value="2"/>
</dbReference>
<dbReference type="InterPro" id="IPR006311">
    <property type="entry name" value="TAT_signal"/>
</dbReference>
<dbReference type="EC" id="3.1.4.3" evidence="2"/>
<evidence type="ECO:0000259" key="5">
    <source>
        <dbReference type="Pfam" id="PF05506"/>
    </source>
</evidence>
<evidence type="ECO:0000313" key="6">
    <source>
        <dbReference type="EMBL" id="QES87745.1"/>
    </source>
</evidence>
<evidence type="ECO:0000313" key="7">
    <source>
        <dbReference type="Proteomes" id="UP000292424"/>
    </source>
</evidence>
<proteinExistence type="inferred from homology"/>
<dbReference type="InterPro" id="IPR008475">
    <property type="entry name" value="PLipase_C_C"/>
</dbReference>
<evidence type="ECO:0000256" key="1">
    <source>
        <dbReference type="ARBA" id="ARBA00009717"/>
    </source>
</evidence>
<evidence type="ECO:0000256" key="3">
    <source>
        <dbReference type="ARBA" id="ARBA00022801"/>
    </source>
</evidence>
<dbReference type="Pfam" id="PF04185">
    <property type="entry name" value="Phosphoesterase"/>
    <property type="match status" value="2"/>
</dbReference>
<evidence type="ECO:0000256" key="4">
    <source>
        <dbReference type="SAM" id="Coils"/>
    </source>
</evidence>
<comment type="similarity">
    <text evidence="1">Belongs to the bacterial phospholipase C family.</text>
</comment>
<accession>A0A5P2FX34</accession>
<dbReference type="KEGG" id="arac:E0W69_003370"/>
<dbReference type="InterPro" id="IPR017767">
    <property type="entry name" value="PC-PLC"/>
</dbReference>
<dbReference type="EMBL" id="CP044016">
    <property type="protein sequence ID" value="QES87745.1"/>
    <property type="molecule type" value="Genomic_DNA"/>
</dbReference>
<dbReference type="RefSeq" id="WP_131328632.1">
    <property type="nucleotide sequence ID" value="NZ_CP044016.1"/>
</dbReference>
<keyword evidence="4" id="KW-0175">Coiled coil</keyword>
<dbReference type="PROSITE" id="PS51318">
    <property type="entry name" value="TAT"/>
    <property type="match status" value="1"/>
</dbReference>
<dbReference type="GO" id="GO:0034480">
    <property type="term" value="F:phosphatidylcholine phospholipase C activity"/>
    <property type="evidence" value="ECO:0007669"/>
    <property type="project" value="UniProtKB-EC"/>
</dbReference>
<keyword evidence="7" id="KW-1185">Reference proteome</keyword>
<gene>
    <name evidence="6" type="ORF">E0W69_003370</name>
</gene>
<dbReference type="Gene3D" id="3.40.720.10">
    <property type="entry name" value="Alkaline Phosphatase, subunit A"/>
    <property type="match status" value="2"/>
</dbReference>
<dbReference type="PANTHER" id="PTHR31956:SF1">
    <property type="entry name" value="NON-SPECIFIC PHOSPHOLIPASE C1"/>
    <property type="match status" value="1"/>
</dbReference>
<protein>
    <recommendedName>
        <fullName evidence="2">phospholipase C</fullName>
        <ecNumber evidence="2">3.1.4.3</ecNumber>
    </recommendedName>
</protein>
<organism evidence="6 7">
    <name type="scientific">Rhizosphaericola mali</name>
    <dbReference type="NCBI Taxonomy" id="2545455"/>
    <lineage>
        <taxon>Bacteria</taxon>
        <taxon>Pseudomonadati</taxon>
        <taxon>Bacteroidota</taxon>
        <taxon>Chitinophagia</taxon>
        <taxon>Chitinophagales</taxon>
        <taxon>Chitinophagaceae</taxon>
        <taxon>Rhizosphaericola</taxon>
    </lineage>
</organism>
<keyword evidence="3" id="KW-0378">Hydrolase</keyword>
<evidence type="ECO:0000256" key="2">
    <source>
        <dbReference type="ARBA" id="ARBA00012018"/>
    </source>
</evidence>